<dbReference type="Pfam" id="PF13191">
    <property type="entry name" value="AAA_16"/>
    <property type="match status" value="1"/>
</dbReference>
<dbReference type="SUPFAM" id="SSF46894">
    <property type="entry name" value="C-terminal effector domain of the bipartite response regulators"/>
    <property type="match status" value="1"/>
</dbReference>
<reference evidence="5 6" key="1">
    <citation type="submission" date="2019-07" db="EMBL/GenBank/DDBJ databases">
        <authorList>
            <person name="Zhao L.H."/>
        </authorList>
    </citation>
    <scope>NUCLEOTIDE SEQUENCE [LARGE SCALE GENOMIC DNA]</scope>
    <source>
        <strain evidence="5 6">Co35</strain>
    </source>
</reference>
<name>A0A554SFR7_9ACTN</name>
<dbReference type="InterPro" id="IPR011990">
    <property type="entry name" value="TPR-like_helical_dom_sf"/>
</dbReference>
<evidence type="ECO:0000313" key="5">
    <source>
        <dbReference type="EMBL" id="TSD65192.1"/>
    </source>
</evidence>
<organism evidence="5 6">
    <name type="scientific">Aeromicrobium piscarium</name>
    <dbReference type="NCBI Taxonomy" id="2590901"/>
    <lineage>
        <taxon>Bacteria</taxon>
        <taxon>Bacillati</taxon>
        <taxon>Actinomycetota</taxon>
        <taxon>Actinomycetes</taxon>
        <taxon>Propionibacteriales</taxon>
        <taxon>Nocardioidaceae</taxon>
        <taxon>Aeromicrobium</taxon>
    </lineage>
</organism>
<evidence type="ECO:0000256" key="2">
    <source>
        <dbReference type="ARBA" id="ARBA00023125"/>
    </source>
</evidence>
<dbReference type="PRINTS" id="PR00038">
    <property type="entry name" value="HTHLUXR"/>
</dbReference>
<dbReference type="InterPro" id="IPR041664">
    <property type="entry name" value="AAA_16"/>
</dbReference>
<evidence type="ECO:0000313" key="6">
    <source>
        <dbReference type="Proteomes" id="UP000316988"/>
    </source>
</evidence>
<comment type="caution">
    <text evidence="5">The sequence shown here is derived from an EMBL/GenBank/DDBJ whole genome shotgun (WGS) entry which is preliminary data.</text>
</comment>
<dbReference type="InterPro" id="IPR036388">
    <property type="entry name" value="WH-like_DNA-bd_sf"/>
</dbReference>
<dbReference type="Gene3D" id="3.40.50.300">
    <property type="entry name" value="P-loop containing nucleotide triphosphate hydrolases"/>
    <property type="match status" value="1"/>
</dbReference>
<sequence length="932" mass="102431">MLRDSPYSPAFERRRFAADVVQKAVAQGGLTLLVEGMAGMGKTFLLRELGIAGQESSSWPVYFANADEIECGEPYSFIERFAASGLFDGWDFEPDRETQPIPVARECLRRFRENAADGAVVLIDDVQWIDTESQRVLRYVIPRIHRRHVLLGFGARTPYEQGSFGQVLAELISHSPQDLVHQIDPLTTDEIRAFAADRLGTGVSARTGERLLKATSGSFLRLDAILRQLTPDEVAHLHLIWDLPIRGATSDENPLLHGFRELSAPARATTEIVCLAGHEMSRADLHAAADLLGEPVELSEPSAAGVLSESGFGATIVPRHALVAQAIRDTIAADRVRAISRALATITSGYRSVRHALKGAEQWSEELGKQVNYYVSEALDHGGFGNASDILRTALDLADDTATRQELLISLAVAHIRGKTGYLILDLADEYERLPPSTLRDFILIVLAAHRVESELPQEQVMALLALESSDPDDRTVSAFLSFLVVIMTMRTNDPSMVPLLIDHARTLFEKAPADAVELGDARLAWMVAPQEYLVLLDCYRTVHDQRMFELPAVAEALPELERRIEEMPDGPLKVDSLVAVSGAELALGRFAAGERLARRGVELLDRVSEPWAAGTARLILADCLVLRGDYAEAGTLIDLSEEIAFDALDVETRPTFAALRAIIAAIRGGRDIERHLELARHQHEIMWEGYAADTAVMAECEAARAAGDPEGVLRASQGPTVDRLSNTHRGYLTYRVLALIDLGRLDQAADLIEELAAWRDVHWLEYWGSLDWLRARLAEARGDASTARRHYESAVAVDGLPLPQALTFADFGVFLNEQGAHEEARRVTEKAIEILERLGAEAYLSAVRARFSPASPAAQSPAARLLATLTDRERQIVEQLAEGRSNNQIAESMVVSVATVRSHVSNVLRKLRLSSRGEVARLLREAGATPE</sequence>
<dbReference type="RefSeq" id="WP_143912299.1">
    <property type="nucleotide sequence ID" value="NZ_VLNT01000003.1"/>
</dbReference>
<keyword evidence="6" id="KW-1185">Reference proteome</keyword>
<dbReference type="InterPro" id="IPR000792">
    <property type="entry name" value="Tscrpt_reg_LuxR_C"/>
</dbReference>
<dbReference type="AlphaFoldDB" id="A0A554SFR7"/>
<dbReference type="Pfam" id="PF00196">
    <property type="entry name" value="GerE"/>
    <property type="match status" value="1"/>
</dbReference>
<dbReference type="InterPro" id="IPR016032">
    <property type="entry name" value="Sig_transdc_resp-reg_C-effctor"/>
</dbReference>
<accession>A0A554SFR7</accession>
<keyword evidence="3" id="KW-0804">Transcription</keyword>
<feature type="domain" description="HTH luxR-type" evidence="4">
    <location>
        <begin position="863"/>
        <end position="928"/>
    </location>
</feature>
<dbReference type="Gene3D" id="1.25.40.10">
    <property type="entry name" value="Tetratricopeptide repeat domain"/>
    <property type="match status" value="1"/>
</dbReference>
<evidence type="ECO:0000256" key="3">
    <source>
        <dbReference type="ARBA" id="ARBA00023163"/>
    </source>
</evidence>
<dbReference type="PANTHER" id="PTHR44688:SF16">
    <property type="entry name" value="DNA-BINDING TRANSCRIPTIONAL ACTIVATOR DEVR_DOSR"/>
    <property type="match status" value="1"/>
</dbReference>
<dbReference type="InterPro" id="IPR027417">
    <property type="entry name" value="P-loop_NTPase"/>
</dbReference>
<dbReference type="SUPFAM" id="SSF52540">
    <property type="entry name" value="P-loop containing nucleoside triphosphate hydrolases"/>
    <property type="match status" value="1"/>
</dbReference>
<evidence type="ECO:0000256" key="1">
    <source>
        <dbReference type="ARBA" id="ARBA00023015"/>
    </source>
</evidence>
<dbReference type="Proteomes" id="UP000316988">
    <property type="component" value="Unassembled WGS sequence"/>
</dbReference>
<dbReference type="EMBL" id="VLNT01000003">
    <property type="protein sequence ID" value="TSD65192.1"/>
    <property type="molecule type" value="Genomic_DNA"/>
</dbReference>
<proteinExistence type="predicted"/>
<dbReference type="SUPFAM" id="SSF48452">
    <property type="entry name" value="TPR-like"/>
    <property type="match status" value="2"/>
</dbReference>
<evidence type="ECO:0000259" key="4">
    <source>
        <dbReference type="PROSITE" id="PS50043"/>
    </source>
</evidence>
<dbReference type="CDD" id="cd06170">
    <property type="entry name" value="LuxR_C_like"/>
    <property type="match status" value="1"/>
</dbReference>
<protein>
    <submittedName>
        <fullName evidence="5">AAA family ATPase</fullName>
    </submittedName>
</protein>
<keyword evidence="1" id="KW-0805">Transcription regulation</keyword>
<dbReference type="Gene3D" id="1.10.10.10">
    <property type="entry name" value="Winged helix-like DNA-binding domain superfamily/Winged helix DNA-binding domain"/>
    <property type="match status" value="1"/>
</dbReference>
<dbReference type="PROSITE" id="PS50043">
    <property type="entry name" value="HTH_LUXR_2"/>
    <property type="match status" value="1"/>
</dbReference>
<dbReference type="PANTHER" id="PTHR44688">
    <property type="entry name" value="DNA-BINDING TRANSCRIPTIONAL ACTIVATOR DEVR_DOSR"/>
    <property type="match status" value="1"/>
</dbReference>
<dbReference type="SMART" id="SM00421">
    <property type="entry name" value="HTH_LUXR"/>
    <property type="match status" value="1"/>
</dbReference>
<dbReference type="GO" id="GO:0003677">
    <property type="term" value="F:DNA binding"/>
    <property type="evidence" value="ECO:0007669"/>
    <property type="project" value="UniProtKB-KW"/>
</dbReference>
<dbReference type="GO" id="GO:0006355">
    <property type="term" value="P:regulation of DNA-templated transcription"/>
    <property type="evidence" value="ECO:0007669"/>
    <property type="project" value="InterPro"/>
</dbReference>
<dbReference type="PROSITE" id="PS00622">
    <property type="entry name" value="HTH_LUXR_1"/>
    <property type="match status" value="1"/>
</dbReference>
<dbReference type="OrthoDB" id="134712at2"/>
<gene>
    <name evidence="5" type="ORF">FNM00_05660</name>
</gene>
<keyword evidence="2" id="KW-0238">DNA-binding</keyword>